<sequence length="163" mass="17975">MNPSKSLLQLHSEVAECTHAAAFRCFTTLSSPTTTGQPERVHCNGALQFRASKLQKFHACESKQAHACLLPHARKFCSETCRNPVQSTVSVARGDNFRAVLESAHVTQRLRRCTTNHRGLSLLSVAIPKKGEQILFHRGHEAPVGLVVIMRDEATGAVTCQFR</sequence>
<dbReference type="Proteomes" id="UP000054928">
    <property type="component" value="Unassembled WGS sequence"/>
</dbReference>
<evidence type="ECO:0000313" key="1">
    <source>
        <dbReference type="EMBL" id="CEG47551.1"/>
    </source>
</evidence>
<accession>A0A0P1B1E1</accession>
<name>A0A0P1B1E1_PLAHL</name>
<reference evidence="2" key="1">
    <citation type="submission" date="2014-09" db="EMBL/GenBank/DDBJ databases">
        <authorList>
            <person name="Sharma Rahul"/>
            <person name="Thines Marco"/>
        </authorList>
    </citation>
    <scope>NUCLEOTIDE SEQUENCE [LARGE SCALE GENOMIC DNA]</scope>
</reference>
<dbReference type="GeneID" id="36399474"/>
<organism evidence="1 2">
    <name type="scientific">Plasmopara halstedii</name>
    <name type="common">Downy mildew of sunflower</name>
    <dbReference type="NCBI Taxonomy" id="4781"/>
    <lineage>
        <taxon>Eukaryota</taxon>
        <taxon>Sar</taxon>
        <taxon>Stramenopiles</taxon>
        <taxon>Oomycota</taxon>
        <taxon>Peronosporomycetes</taxon>
        <taxon>Peronosporales</taxon>
        <taxon>Peronosporaceae</taxon>
        <taxon>Plasmopara</taxon>
    </lineage>
</organism>
<evidence type="ECO:0000313" key="2">
    <source>
        <dbReference type="Proteomes" id="UP000054928"/>
    </source>
</evidence>
<proteinExistence type="predicted"/>
<protein>
    <submittedName>
        <fullName evidence="1">Uncharacterized protein</fullName>
    </submittedName>
</protein>
<dbReference type="RefSeq" id="XP_024583920.1">
    <property type="nucleotide sequence ID" value="XM_024718530.1"/>
</dbReference>
<dbReference type="AlphaFoldDB" id="A0A0P1B1E1"/>
<dbReference type="EMBL" id="CCYD01002589">
    <property type="protein sequence ID" value="CEG47551.1"/>
    <property type="molecule type" value="Genomic_DNA"/>
</dbReference>
<keyword evidence="2" id="KW-1185">Reference proteome</keyword>